<evidence type="ECO:0000256" key="7">
    <source>
        <dbReference type="ARBA" id="ARBA00022840"/>
    </source>
</evidence>
<dbReference type="CDD" id="cd03257">
    <property type="entry name" value="ABC_NikE_OppD_transporters"/>
    <property type="match status" value="1"/>
</dbReference>
<dbReference type="Pfam" id="PF00005">
    <property type="entry name" value="ABC_tran"/>
    <property type="match status" value="1"/>
</dbReference>
<evidence type="ECO:0000256" key="6">
    <source>
        <dbReference type="ARBA" id="ARBA00022741"/>
    </source>
</evidence>
<dbReference type="PROSITE" id="PS00211">
    <property type="entry name" value="ABC_TRANSPORTER_1"/>
    <property type="match status" value="1"/>
</dbReference>
<evidence type="ECO:0000256" key="4">
    <source>
        <dbReference type="ARBA" id="ARBA00022475"/>
    </source>
</evidence>
<keyword evidence="9" id="KW-0472">Membrane</keyword>
<evidence type="ECO:0000256" key="3">
    <source>
        <dbReference type="ARBA" id="ARBA00022448"/>
    </source>
</evidence>
<evidence type="ECO:0000256" key="5">
    <source>
        <dbReference type="ARBA" id="ARBA00022519"/>
    </source>
</evidence>
<keyword evidence="6" id="KW-0547">Nucleotide-binding</keyword>
<name>A0ABW5FIR9_9BACL</name>
<protein>
    <submittedName>
        <fullName evidence="11">ABC transporter ATP-binding protein</fullName>
    </submittedName>
</protein>
<evidence type="ECO:0000313" key="12">
    <source>
        <dbReference type="Proteomes" id="UP001597448"/>
    </source>
</evidence>
<dbReference type="SUPFAM" id="SSF52540">
    <property type="entry name" value="P-loop containing nucleoside triphosphate hydrolases"/>
    <property type="match status" value="1"/>
</dbReference>
<keyword evidence="12" id="KW-1185">Reference proteome</keyword>
<proteinExistence type="inferred from homology"/>
<dbReference type="SMART" id="SM00382">
    <property type="entry name" value="AAA"/>
    <property type="match status" value="1"/>
</dbReference>
<evidence type="ECO:0000259" key="10">
    <source>
        <dbReference type="PROSITE" id="PS50893"/>
    </source>
</evidence>
<evidence type="ECO:0000256" key="8">
    <source>
        <dbReference type="ARBA" id="ARBA00022967"/>
    </source>
</evidence>
<dbReference type="PANTHER" id="PTHR43297:SF14">
    <property type="entry name" value="ATPASE AAA-TYPE CORE DOMAIN-CONTAINING PROTEIN"/>
    <property type="match status" value="1"/>
</dbReference>
<keyword evidence="8" id="KW-1278">Translocase</keyword>
<comment type="caution">
    <text evidence="11">The sequence shown here is derived from an EMBL/GenBank/DDBJ whole genome shotgun (WGS) entry which is preliminary data.</text>
</comment>
<feature type="domain" description="ABC transporter" evidence="10">
    <location>
        <begin position="5"/>
        <end position="252"/>
    </location>
</feature>
<comment type="subcellular location">
    <subcellularLocation>
        <location evidence="1">Cell membrane</location>
        <topology evidence="1">Peripheral membrane protein</topology>
    </subcellularLocation>
</comment>
<organism evidence="11 12">
    <name type="scientific">Paenibacillus rhizoplanae</name>
    <dbReference type="NCBI Taxonomy" id="1917181"/>
    <lineage>
        <taxon>Bacteria</taxon>
        <taxon>Bacillati</taxon>
        <taxon>Bacillota</taxon>
        <taxon>Bacilli</taxon>
        <taxon>Bacillales</taxon>
        <taxon>Paenibacillaceae</taxon>
        <taxon>Paenibacillus</taxon>
    </lineage>
</organism>
<dbReference type="RefSeq" id="WP_209992972.1">
    <property type="nucleotide sequence ID" value="NZ_JBHUKY010000072.1"/>
</dbReference>
<comment type="similarity">
    <text evidence="2">Belongs to the ABC transporter superfamily.</text>
</comment>
<dbReference type="Gene3D" id="3.40.50.300">
    <property type="entry name" value="P-loop containing nucleotide triphosphate hydrolases"/>
    <property type="match status" value="1"/>
</dbReference>
<evidence type="ECO:0000256" key="2">
    <source>
        <dbReference type="ARBA" id="ARBA00005417"/>
    </source>
</evidence>
<evidence type="ECO:0000313" key="11">
    <source>
        <dbReference type="EMBL" id="MFD2413602.1"/>
    </source>
</evidence>
<dbReference type="PANTHER" id="PTHR43297">
    <property type="entry name" value="OLIGOPEPTIDE TRANSPORT ATP-BINDING PROTEIN APPD"/>
    <property type="match status" value="1"/>
</dbReference>
<evidence type="ECO:0000256" key="9">
    <source>
        <dbReference type="ARBA" id="ARBA00023136"/>
    </source>
</evidence>
<dbReference type="EMBL" id="JBHUKY010000072">
    <property type="protein sequence ID" value="MFD2413602.1"/>
    <property type="molecule type" value="Genomic_DNA"/>
</dbReference>
<keyword evidence="4" id="KW-1003">Cell membrane</keyword>
<keyword evidence="7 11" id="KW-0067">ATP-binding</keyword>
<keyword evidence="3" id="KW-0813">Transport</keyword>
<dbReference type="InterPro" id="IPR003593">
    <property type="entry name" value="AAA+_ATPase"/>
</dbReference>
<dbReference type="GO" id="GO:0005524">
    <property type="term" value="F:ATP binding"/>
    <property type="evidence" value="ECO:0007669"/>
    <property type="project" value="UniProtKB-KW"/>
</dbReference>
<dbReference type="Proteomes" id="UP001597448">
    <property type="component" value="Unassembled WGS sequence"/>
</dbReference>
<evidence type="ECO:0000256" key="1">
    <source>
        <dbReference type="ARBA" id="ARBA00004202"/>
    </source>
</evidence>
<dbReference type="PROSITE" id="PS50893">
    <property type="entry name" value="ABC_TRANSPORTER_2"/>
    <property type="match status" value="1"/>
</dbReference>
<reference evidence="12" key="1">
    <citation type="journal article" date="2019" name="Int. J. Syst. Evol. Microbiol.">
        <title>The Global Catalogue of Microorganisms (GCM) 10K type strain sequencing project: providing services to taxonomists for standard genome sequencing and annotation.</title>
        <authorList>
            <consortium name="The Broad Institute Genomics Platform"/>
            <consortium name="The Broad Institute Genome Sequencing Center for Infectious Disease"/>
            <person name="Wu L."/>
            <person name="Ma J."/>
        </authorList>
    </citation>
    <scope>NUCLEOTIDE SEQUENCE [LARGE SCALE GENOMIC DNA]</scope>
    <source>
        <strain evidence="12">CCM 8725</strain>
    </source>
</reference>
<accession>A0ABW5FIR9</accession>
<keyword evidence="5" id="KW-0997">Cell inner membrane</keyword>
<sequence>MTTLLEVRDLAIELRGTQQPIVKHSSFSLKQGSTLAIVGESGSGKSMTCKAIMGLLNHKMFNISGSIRYLGTELIGLEERLLRSLCGSKMAMIVQNPMTAFDPASKIGAQIIETLQVHRKMTKAEAYALGLAALEKLNLSRCEQLMNSYPHTLSGGMLQRIIIALSLILEPEIIIADEATTALDVRNQGIVLDELDSIKQSGIGLILVTHDFGVAARLADEVIVMKEGLIIETGTIHEVFTSPRDTYTQELLQASLLKREVKL</sequence>
<dbReference type="InterPro" id="IPR017871">
    <property type="entry name" value="ABC_transporter-like_CS"/>
</dbReference>
<dbReference type="InterPro" id="IPR027417">
    <property type="entry name" value="P-loop_NTPase"/>
</dbReference>
<dbReference type="InterPro" id="IPR003439">
    <property type="entry name" value="ABC_transporter-like_ATP-bd"/>
</dbReference>
<gene>
    <name evidence="11" type="ORF">ACFSX3_27410</name>
</gene>
<dbReference type="InterPro" id="IPR050388">
    <property type="entry name" value="ABC_Ni/Peptide_Import"/>
</dbReference>